<sequence>MYWRLTPVGTVSVQRGFILLKGNQTTSTASRMPAPSPHRRPLVLSRRPDSSLAWLLRNSNTPNLRNGD</sequence>
<reference evidence="1 2" key="1">
    <citation type="submission" date="2019-03" db="EMBL/GenBank/DDBJ databases">
        <title>First draft genome of Liparis tanakae, snailfish: a comprehensive survey of snailfish specific genes.</title>
        <authorList>
            <person name="Kim W."/>
            <person name="Song I."/>
            <person name="Jeong J.-H."/>
            <person name="Kim D."/>
            <person name="Kim S."/>
            <person name="Ryu S."/>
            <person name="Song J.Y."/>
            <person name="Lee S.K."/>
        </authorList>
    </citation>
    <scope>NUCLEOTIDE SEQUENCE [LARGE SCALE GENOMIC DNA]</scope>
    <source>
        <tissue evidence="1">Muscle</tissue>
    </source>
</reference>
<gene>
    <name evidence="1" type="ORF">EYF80_053756</name>
</gene>
<protein>
    <submittedName>
        <fullName evidence="1">Uncharacterized protein</fullName>
    </submittedName>
</protein>
<evidence type="ECO:0000313" key="2">
    <source>
        <dbReference type="Proteomes" id="UP000314294"/>
    </source>
</evidence>
<proteinExistence type="predicted"/>
<name>A0A4Z2F4M5_9TELE</name>
<evidence type="ECO:0000313" key="1">
    <source>
        <dbReference type="EMBL" id="TNN36079.1"/>
    </source>
</evidence>
<dbReference type="EMBL" id="SRLO01001664">
    <property type="protein sequence ID" value="TNN36079.1"/>
    <property type="molecule type" value="Genomic_DNA"/>
</dbReference>
<dbReference type="AlphaFoldDB" id="A0A4Z2F4M5"/>
<organism evidence="1 2">
    <name type="scientific">Liparis tanakae</name>
    <name type="common">Tanaka's snailfish</name>
    <dbReference type="NCBI Taxonomy" id="230148"/>
    <lineage>
        <taxon>Eukaryota</taxon>
        <taxon>Metazoa</taxon>
        <taxon>Chordata</taxon>
        <taxon>Craniata</taxon>
        <taxon>Vertebrata</taxon>
        <taxon>Euteleostomi</taxon>
        <taxon>Actinopterygii</taxon>
        <taxon>Neopterygii</taxon>
        <taxon>Teleostei</taxon>
        <taxon>Neoteleostei</taxon>
        <taxon>Acanthomorphata</taxon>
        <taxon>Eupercaria</taxon>
        <taxon>Perciformes</taxon>
        <taxon>Cottioidei</taxon>
        <taxon>Cottales</taxon>
        <taxon>Liparidae</taxon>
        <taxon>Liparis</taxon>
    </lineage>
</organism>
<comment type="caution">
    <text evidence="1">The sequence shown here is derived from an EMBL/GenBank/DDBJ whole genome shotgun (WGS) entry which is preliminary data.</text>
</comment>
<dbReference type="OrthoDB" id="8814598at2759"/>
<keyword evidence="2" id="KW-1185">Reference proteome</keyword>
<accession>A0A4Z2F4M5</accession>
<dbReference type="Proteomes" id="UP000314294">
    <property type="component" value="Unassembled WGS sequence"/>
</dbReference>